<accession>A0AAD7ALI3</accession>
<gene>
    <name evidence="2" type="ORF">DFH08DRAFT_682999</name>
</gene>
<organism evidence="2 3">
    <name type="scientific">Mycena albidolilacea</name>
    <dbReference type="NCBI Taxonomy" id="1033008"/>
    <lineage>
        <taxon>Eukaryota</taxon>
        <taxon>Fungi</taxon>
        <taxon>Dikarya</taxon>
        <taxon>Basidiomycota</taxon>
        <taxon>Agaricomycotina</taxon>
        <taxon>Agaricomycetes</taxon>
        <taxon>Agaricomycetidae</taxon>
        <taxon>Agaricales</taxon>
        <taxon>Marasmiineae</taxon>
        <taxon>Mycenaceae</taxon>
        <taxon>Mycena</taxon>
    </lineage>
</organism>
<evidence type="ECO:0000313" key="3">
    <source>
        <dbReference type="Proteomes" id="UP001218218"/>
    </source>
</evidence>
<dbReference type="EMBL" id="JARIHO010000004">
    <property type="protein sequence ID" value="KAJ7362365.1"/>
    <property type="molecule type" value="Genomic_DNA"/>
</dbReference>
<comment type="caution">
    <text evidence="2">The sequence shown here is derived from an EMBL/GenBank/DDBJ whole genome shotgun (WGS) entry which is preliminary data.</text>
</comment>
<keyword evidence="2" id="KW-0378">Hydrolase</keyword>
<keyword evidence="3" id="KW-1185">Reference proteome</keyword>
<evidence type="ECO:0000259" key="1">
    <source>
        <dbReference type="Pfam" id="PF20703"/>
    </source>
</evidence>
<dbReference type="Proteomes" id="UP001218218">
    <property type="component" value="Unassembled WGS sequence"/>
</dbReference>
<dbReference type="AlphaFoldDB" id="A0AAD7ALI3"/>
<dbReference type="InterPro" id="IPR049052">
    <property type="entry name" value="nSTAND1"/>
</dbReference>
<name>A0AAD7ALI3_9AGAR</name>
<reference evidence="2" key="1">
    <citation type="submission" date="2023-03" db="EMBL/GenBank/DDBJ databases">
        <title>Massive genome expansion in bonnet fungi (Mycena s.s.) driven by repeated elements and novel gene families across ecological guilds.</title>
        <authorList>
            <consortium name="Lawrence Berkeley National Laboratory"/>
            <person name="Harder C.B."/>
            <person name="Miyauchi S."/>
            <person name="Viragh M."/>
            <person name="Kuo A."/>
            <person name="Thoen E."/>
            <person name="Andreopoulos B."/>
            <person name="Lu D."/>
            <person name="Skrede I."/>
            <person name="Drula E."/>
            <person name="Henrissat B."/>
            <person name="Morin E."/>
            <person name="Kohler A."/>
            <person name="Barry K."/>
            <person name="LaButti K."/>
            <person name="Morin E."/>
            <person name="Salamov A."/>
            <person name="Lipzen A."/>
            <person name="Mereny Z."/>
            <person name="Hegedus B."/>
            <person name="Baldrian P."/>
            <person name="Stursova M."/>
            <person name="Weitz H."/>
            <person name="Taylor A."/>
            <person name="Grigoriev I.V."/>
            <person name="Nagy L.G."/>
            <person name="Martin F."/>
            <person name="Kauserud H."/>
        </authorList>
    </citation>
    <scope>NUCLEOTIDE SEQUENCE</scope>
    <source>
        <strain evidence="2">CBHHK002</strain>
    </source>
</reference>
<dbReference type="GO" id="GO:0016787">
    <property type="term" value="F:hydrolase activity"/>
    <property type="evidence" value="ECO:0007669"/>
    <property type="project" value="UniProtKB-KW"/>
</dbReference>
<dbReference type="Pfam" id="PF20703">
    <property type="entry name" value="nSTAND1"/>
    <property type="match status" value="1"/>
</dbReference>
<dbReference type="Gene3D" id="3.40.50.300">
    <property type="entry name" value="P-loop containing nucleotide triphosphate hydrolases"/>
    <property type="match status" value="1"/>
</dbReference>
<feature type="domain" description="Novel STAND NTPase 1" evidence="1">
    <location>
        <begin position="5"/>
        <end position="146"/>
    </location>
</feature>
<dbReference type="InterPro" id="IPR027417">
    <property type="entry name" value="P-loop_NTPase"/>
</dbReference>
<sequence length="466" mass="52247">MLPSEPKIFHGRDSELENILKAFAIETPRIAILGAGGMGKTSLARVVLHHSQITAIYGQHRIFVACDTVATKTELVAHIGAHLGLKPRKDLTQPVLRHLSGIPPSLLVLDNLETVWDPPEHRKDIEEFLSLLVNIKHMALLITMRGAERPAKVQWSRPFLRPLKPLTQDAARKTFIDIAEDAHEYDDIDKVLLLTDYMPLAINLLAHLVDSEGCSTVLLRWENEKTSLISEGYDRRNNLDLSISLSLTSPRIAAFPHSPDLLSLLAILPDGLSDVDLLQSKLPLDDLLHCKAALLRTALTYTDTQGRLKVLIPIQEYMKKFYPPADHVFQPLLGYFHNLLKVHSIHHGTISAPGIITRVSSNFGNIQNMLMNGLRLNQPYLVNNIYCIIALNSFSQQTGHGGIQLMNHISNVLPTLSDLRLKGACITELLNSWRHRSIPNPEMLIQQALKLFQHFDDSDLLCKFSD</sequence>
<dbReference type="SUPFAM" id="SSF52540">
    <property type="entry name" value="P-loop containing nucleoside triphosphate hydrolases"/>
    <property type="match status" value="1"/>
</dbReference>
<evidence type="ECO:0000313" key="2">
    <source>
        <dbReference type="EMBL" id="KAJ7362365.1"/>
    </source>
</evidence>
<proteinExistence type="predicted"/>
<protein>
    <submittedName>
        <fullName evidence="2">P-loop containing nucleoside triphosphate hydrolase protein</fullName>
    </submittedName>
</protein>